<dbReference type="AlphaFoldDB" id="A0A371HPY0"/>
<evidence type="ECO:0008006" key="4">
    <source>
        <dbReference type="Google" id="ProtNLM"/>
    </source>
</evidence>
<reference evidence="2" key="1">
    <citation type="submission" date="2018-05" db="EMBL/GenBank/DDBJ databases">
        <title>Draft genome of Mucuna pruriens seed.</title>
        <authorList>
            <person name="Nnadi N.E."/>
            <person name="Vos R."/>
            <person name="Hasami M.H."/>
            <person name="Devisetty U.K."/>
            <person name="Aguiy J.C."/>
        </authorList>
    </citation>
    <scope>NUCLEOTIDE SEQUENCE [LARGE SCALE GENOMIC DNA]</scope>
    <source>
        <strain evidence="2">JCA_2017</strain>
    </source>
</reference>
<name>A0A371HPY0_MUCPR</name>
<sequence length="586" mass="63870">ISLLSLLINSESHQELLLKVLNDAHVLQDITPKKFEGIINNITASRHLSFLEDEVSTEGRTHNQSLHITVKCGGYMMAKVLINNGSSLNVMPKAMLDKVYLPGATLKNSPLVVRAFDGSKREVMGKITLPIRIGPKTFDVTFQVMDIQPEYSFLLGRPWIHATGAVPSSLHQKVKFVADGQLISVMGEKELIINTPLPVEYIEGDEEALETSFQVLEIIGTTSIEAEGRDPKPSRAVVMVAKVLIRNGFQPSKDLGKELHGITELVTIQENLGQSGLGYTGAMKKERPRQRDQGKQLIQLDLYRYFTSGGTISSEQIAVVEDQPLDGRSYIRPGLPENIDNATLMPDNAGKSSRSDEGDDLEEEDLEELEKLLEQEKLRLQSGAKEIEVVNVGEVKEIWSSWSAGTASYWSSWSVGTPGCLLLSASPNPPKMVSHLVVVLSAAAVVGMVAPGVLDLAVDSCLSSGACSGCSIEVHIPHAFTAAKGWCWPIASCLTNDVSSVNWFSNLGLSIVPTSFTILGAMVPLVPNCCVLLVMFEIRCRAIAGVLSISAHPLVIDESDMVLAKRRLGRNRVGLTRFWMDATESD</sequence>
<dbReference type="SUPFAM" id="SSF50630">
    <property type="entry name" value="Acid proteases"/>
    <property type="match status" value="1"/>
</dbReference>
<accession>A0A371HPY0</accession>
<dbReference type="EMBL" id="QJKJ01001997">
    <property type="protein sequence ID" value="RDY04853.1"/>
    <property type="molecule type" value="Genomic_DNA"/>
</dbReference>
<evidence type="ECO:0000256" key="1">
    <source>
        <dbReference type="SAM" id="MobiDB-lite"/>
    </source>
</evidence>
<feature type="non-terminal residue" evidence="2">
    <location>
        <position position="1"/>
    </location>
</feature>
<evidence type="ECO:0000313" key="3">
    <source>
        <dbReference type="Proteomes" id="UP000257109"/>
    </source>
</evidence>
<keyword evidence="3" id="KW-1185">Reference proteome</keyword>
<dbReference type="PANTHER" id="PTHR32108">
    <property type="entry name" value="DNA-DIRECTED RNA POLYMERASE SUBUNIT ALPHA"/>
    <property type="match status" value="1"/>
</dbReference>
<dbReference type="InterPro" id="IPR021109">
    <property type="entry name" value="Peptidase_aspartic_dom_sf"/>
</dbReference>
<dbReference type="Proteomes" id="UP000257109">
    <property type="component" value="Unassembled WGS sequence"/>
</dbReference>
<proteinExistence type="predicted"/>
<dbReference type="STRING" id="157652.A0A371HPY0"/>
<protein>
    <recommendedName>
        <fullName evidence="4">G-patch domain-containing protein</fullName>
    </recommendedName>
</protein>
<dbReference type="Gene3D" id="2.40.70.10">
    <property type="entry name" value="Acid Proteases"/>
    <property type="match status" value="1"/>
</dbReference>
<organism evidence="2 3">
    <name type="scientific">Mucuna pruriens</name>
    <name type="common">Velvet bean</name>
    <name type="synonym">Dolichos pruriens</name>
    <dbReference type="NCBI Taxonomy" id="157652"/>
    <lineage>
        <taxon>Eukaryota</taxon>
        <taxon>Viridiplantae</taxon>
        <taxon>Streptophyta</taxon>
        <taxon>Embryophyta</taxon>
        <taxon>Tracheophyta</taxon>
        <taxon>Spermatophyta</taxon>
        <taxon>Magnoliopsida</taxon>
        <taxon>eudicotyledons</taxon>
        <taxon>Gunneridae</taxon>
        <taxon>Pentapetalae</taxon>
        <taxon>rosids</taxon>
        <taxon>fabids</taxon>
        <taxon>Fabales</taxon>
        <taxon>Fabaceae</taxon>
        <taxon>Papilionoideae</taxon>
        <taxon>50 kb inversion clade</taxon>
        <taxon>NPAAA clade</taxon>
        <taxon>indigoferoid/millettioid clade</taxon>
        <taxon>Phaseoleae</taxon>
        <taxon>Mucuna</taxon>
    </lineage>
</organism>
<feature type="region of interest" description="Disordered" evidence="1">
    <location>
        <begin position="336"/>
        <end position="363"/>
    </location>
</feature>
<dbReference type="OrthoDB" id="1736143at2759"/>
<dbReference type="PANTHER" id="PTHR32108:SF9">
    <property type="entry name" value="REVERSE TRANSCRIPTASE RNASE H-LIKE DOMAIN-CONTAINING PROTEIN"/>
    <property type="match status" value="1"/>
</dbReference>
<dbReference type="CDD" id="cd00303">
    <property type="entry name" value="retropepsin_like"/>
    <property type="match status" value="1"/>
</dbReference>
<evidence type="ECO:0000313" key="2">
    <source>
        <dbReference type="EMBL" id="RDY04853.1"/>
    </source>
</evidence>
<gene>
    <name evidence="2" type="ORF">CR513_11374</name>
</gene>
<comment type="caution">
    <text evidence="2">The sequence shown here is derived from an EMBL/GenBank/DDBJ whole genome shotgun (WGS) entry which is preliminary data.</text>
</comment>